<dbReference type="InterPro" id="IPR012337">
    <property type="entry name" value="RNaseH-like_sf"/>
</dbReference>
<dbReference type="InterPro" id="IPR018154">
    <property type="entry name" value="TLV/ENV_coat_polyprotein"/>
</dbReference>
<protein>
    <recommendedName>
        <fullName evidence="1">Integrase catalytic domain-containing protein</fullName>
    </recommendedName>
</protein>
<organism evidence="2 3">
    <name type="scientific">Acanthochromis polyacanthus</name>
    <name type="common">spiny chromis</name>
    <dbReference type="NCBI Taxonomy" id="80966"/>
    <lineage>
        <taxon>Eukaryota</taxon>
        <taxon>Metazoa</taxon>
        <taxon>Chordata</taxon>
        <taxon>Craniata</taxon>
        <taxon>Vertebrata</taxon>
        <taxon>Euteleostomi</taxon>
        <taxon>Actinopterygii</taxon>
        <taxon>Neopterygii</taxon>
        <taxon>Teleostei</taxon>
        <taxon>Neoteleostei</taxon>
        <taxon>Acanthomorphata</taxon>
        <taxon>Ovalentaria</taxon>
        <taxon>Pomacentridae</taxon>
        <taxon>Acanthochromis</taxon>
    </lineage>
</organism>
<dbReference type="PROSITE" id="PS50994">
    <property type="entry name" value="INTEGRASE"/>
    <property type="match status" value="1"/>
</dbReference>
<dbReference type="Pfam" id="PF00665">
    <property type="entry name" value="rve"/>
    <property type="match status" value="1"/>
</dbReference>
<evidence type="ECO:0000313" key="2">
    <source>
        <dbReference type="Ensembl" id="ENSAPOP00000014916.1"/>
    </source>
</evidence>
<dbReference type="Proteomes" id="UP000257200">
    <property type="component" value="Unplaced"/>
</dbReference>
<keyword evidence="3" id="KW-1185">Reference proteome</keyword>
<dbReference type="SUPFAM" id="SSF58069">
    <property type="entry name" value="Virus ectodomain"/>
    <property type="match status" value="1"/>
</dbReference>
<evidence type="ECO:0000313" key="3">
    <source>
        <dbReference type="Proteomes" id="UP000257200"/>
    </source>
</evidence>
<dbReference type="InParanoid" id="A0A3Q1FAR5"/>
<feature type="domain" description="Integrase catalytic" evidence="1">
    <location>
        <begin position="1"/>
        <end position="102"/>
    </location>
</feature>
<dbReference type="PANTHER" id="PTHR10424">
    <property type="entry name" value="VIRAL ENVELOPE PROTEIN"/>
    <property type="match status" value="1"/>
</dbReference>
<reference evidence="2" key="1">
    <citation type="submission" date="2025-08" db="UniProtKB">
        <authorList>
            <consortium name="Ensembl"/>
        </authorList>
    </citation>
    <scope>IDENTIFICATION</scope>
</reference>
<dbReference type="InterPro" id="IPR036397">
    <property type="entry name" value="RNaseH_sf"/>
</dbReference>
<name>A0A3Q1FAR5_9TELE</name>
<dbReference type="Ensembl" id="ENSAPOT00000023457.1">
    <property type="protein sequence ID" value="ENSAPOP00000014916.1"/>
    <property type="gene ID" value="ENSAPOG00000017860.1"/>
</dbReference>
<dbReference type="GO" id="GO:0003676">
    <property type="term" value="F:nucleic acid binding"/>
    <property type="evidence" value="ECO:0007669"/>
    <property type="project" value="InterPro"/>
</dbReference>
<proteinExistence type="predicted"/>
<dbReference type="GO" id="GO:0015074">
    <property type="term" value="P:DNA integration"/>
    <property type="evidence" value="ECO:0007669"/>
    <property type="project" value="InterPro"/>
</dbReference>
<dbReference type="InterPro" id="IPR001584">
    <property type="entry name" value="Integrase_cat-core"/>
</dbReference>
<dbReference type="AlphaFoldDB" id="A0A3Q1FAR5"/>
<reference evidence="2" key="2">
    <citation type="submission" date="2025-09" db="UniProtKB">
        <authorList>
            <consortium name="Ensembl"/>
        </authorList>
    </citation>
    <scope>IDENTIFICATION</scope>
</reference>
<sequence length="286" mass="32138">MDFIELTASKGLKYCLVVIDAFSKWVEIYPTKDNTAITVAKALCNHYFPTYSILAIIRSDNGTHFVNAIMTHCSQTLGFTLKNHCAYHPQSAGLVERMNVSLSSNSSAISSSVPFIAGFNASWWFSEDKYRTGKNITTFNLGPKISTPPGMMWQCGGLLYWYLPFDWCGTCTLVHLQPAVIVITDQQLENSKTRRFFMTLIPSYGTANLATSVNKLWFSLKNLTNTLIDITNQLENDLELEAIKQMALQNRIALDLLLAAQGGVCEVVNDHCYLRQEETHYIVSSY</sequence>
<dbReference type="SUPFAM" id="SSF53098">
    <property type="entry name" value="Ribonuclease H-like"/>
    <property type="match status" value="1"/>
</dbReference>
<dbReference type="GeneTree" id="ENSGT00940000177238"/>
<evidence type="ECO:0000259" key="1">
    <source>
        <dbReference type="PROSITE" id="PS50994"/>
    </source>
</evidence>
<dbReference type="Gene3D" id="3.30.420.10">
    <property type="entry name" value="Ribonuclease H-like superfamily/Ribonuclease H"/>
    <property type="match status" value="1"/>
</dbReference>
<dbReference type="STRING" id="80966.ENSAPOP00000014916"/>
<dbReference type="Pfam" id="PF00429">
    <property type="entry name" value="TLV_coat"/>
    <property type="match status" value="1"/>
</dbReference>
<dbReference type="Gene3D" id="1.10.287.210">
    <property type="match status" value="1"/>
</dbReference>
<accession>A0A3Q1FAR5</accession>